<dbReference type="EMBL" id="LXQA010040045">
    <property type="protein sequence ID" value="MCH99335.1"/>
    <property type="molecule type" value="Genomic_DNA"/>
</dbReference>
<proteinExistence type="predicted"/>
<dbReference type="Proteomes" id="UP000265520">
    <property type="component" value="Unassembled WGS sequence"/>
</dbReference>
<keyword evidence="2" id="KW-1185">Reference proteome</keyword>
<evidence type="ECO:0000313" key="2">
    <source>
        <dbReference type="Proteomes" id="UP000265520"/>
    </source>
</evidence>
<organism evidence="1 2">
    <name type="scientific">Trifolium medium</name>
    <dbReference type="NCBI Taxonomy" id="97028"/>
    <lineage>
        <taxon>Eukaryota</taxon>
        <taxon>Viridiplantae</taxon>
        <taxon>Streptophyta</taxon>
        <taxon>Embryophyta</taxon>
        <taxon>Tracheophyta</taxon>
        <taxon>Spermatophyta</taxon>
        <taxon>Magnoliopsida</taxon>
        <taxon>eudicotyledons</taxon>
        <taxon>Gunneridae</taxon>
        <taxon>Pentapetalae</taxon>
        <taxon>rosids</taxon>
        <taxon>fabids</taxon>
        <taxon>Fabales</taxon>
        <taxon>Fabaceae</taxon>
        <taxon>Papilionoideae</taxon>
        <taxon>50 kb inversion clade</taxon>
        <taxon>NPAAA clade</taxon>
        <taxon>Hologalegina</taxon>
        <taxon>IRL clade</taxon>
        <taxon>Trifolieae</taxon>
        <taxon>Trifolium</taxon>
    </lineage>
</organism>
<accession>A0A392NJR8</accession>
<protein>
    <submittedName>
        <fullName evidence="1">Uncharacterized protein</fullName>
    </submittedName>
</protein>
<reference evidence="1 2" key="1">
    <citation type="journal article" date="2018" name="Front. Plant Sci.">
        <title>Red Clover (Trifolium pratense) and Zigzag Clover (T. medium) - A Picture of Genomic Similarities and Differences.</title>
        <authorList>
            <person name="Dluhosova J."/>
            <person name="Istvanek J."/>
            <person name="Nedelnik J."/>
            <person name="Repkova J."/>
        </authorList>
    </citation>
    <scope>NUCLEOTIDE SEQUENCE [LARGE SCALE GENOMIC DNA]</scope>
    <source>
        <strain evidence="2">cv. 10/8</strain>
        <tissue evidence="1">Leaf</tissue>
    </source>
</reference>
<sequence>YETRVDHEIIEISLDAKIIGDGTELELLETNNGLKVVSEQFEEFCRLQGGKHSGYTCFETLVEKTQFEVESSDSGTRKRQPTLSPSYLLRDMEGSGIVTPKKYGCEDLVCYICLYAILSYSRKILHMENGIKFSNQDNW</sequence>
<dbReference type="AlphaFoldDB" id="A0A392NJR8"/>
<name>A0A392NJR8_9FABA</name>
<comment type="caution">
    <text evidence="1">The sequence shown here is derived from an EMBL/GenBank/DDBJ whole genome shotgun (WGS) entry which is preliminary data.</text>
</comment>
<feature type="non-terminal residue" evidence="1">
    <location>
        <position position="1"/>
    </location>
</feature>
<evidence type="ECO:0000313" key="1">
    <source>
        <dbReference type="EMBL" id="MCH99335.1"/>
    </source>
</evidence>